<dbReference type="PATRIC" id="fig|1008153.3.peg.2173"/>
<feature type="compositionally biased region" description="Basic and acidic residues" evidence="4">
    <location>
        <begin position="29"/>
        <end position="42"/>
    </location>
</feature>
<feature type="domain" description="Glycosyl hydrolase family 13 catalytic" evidence="5">
    <location>
        <begin position="28"/>
        <end position="102"/>
    </location>
</feature>
<evidence type="ECO:0000259" key="5">
    <source>
        <dbReference type="Pfam" id="PF00128"/>
    </source>
</evidence>
<evidence type="ECO:0000256" key="1">
    <source>
        <dbReference type="ARBA" id="ARBA00008061"/>
    </source>
</evidence>
<keyword evidence="3" id="KW-0326">Glycosidase</keyword>
<comment type="caution">
    <text evidence="6">The sequence shown here is derived from an EMBL/GenBank/DDBJ whole genome shotgun (WGS) entry which is preliminary data.</text>
</comment>
<protein>
    <submittedName>
        <fullName evidence="6">Trehalose-6-phosphate hydrolase</fullName>
    </submittedName>
</protein>
<dbReference type="SUPFAM" id="SSF51011">
    <property type="entry name" value="Glycosyl hydrolase domain"/>
    <property type="match status" value="1"/>
</dbReference>
<evidence type="ECO:0000256" key="3">
    <source>
        <dbReference type="ARBA" id="ARBA00023295"/>
    </source>
</evidence>
<accession>A0A151ACN6</accession>
<dbReference type="Pfam" id="PF00128">
    <property type="entry name" value="Alpha-amylase"/>
    <property type="match status" value="1"/>
</dbReference>
<dbReference type="FunFam" id="2.60.40.1180:FF:000007">
    <property type="entry name" value="Sucrose isomerase"/>
    <property type="match status" value="1"/>
</dbReference>
<dbReference type="InterPro" id="IPR017853">
    <property type="entry name" value="GH"/>
</dbReference>
<dbReference type="SUPFAM" id="SSF51445">
    <property type="entry name" value="(Trans)glycosidases"/>
    <property type="match status" value="1"/>
</dbReference>
<dbReference type="InterPro" id="IPR006047">
    <property type="entry name" value="GH13_cat_dom"/>
</dbReference>
<organism evidence="6 7">
    <name type="scientific">Halalkalicoccus paucihalophilus</name>
    <dbReference type="NCBI Taxonomy" id="1008153"/>
    <lineage>
        <taxon>Archaea</taxon>
        <taxon>Methanobacteriati</taxon>
        <taxon>Methanobacteriota</taxon>
        <taxon>Stenosarchaea group</taxon>
        <taxon>Halobacteria</taxon>
        <taxon>Halobacteriales</taxon>
        <taxon>Halococcaceae</taxon>
        <taxon>Halalkalicoccus</taxon>
    </lineage>
</organism>
<feature type="compositionally biased region" description="Basic and acidic residues" evidence="4">
    <location>
        <begin position="60"/>
        <end position="70"/>
    </location>
</feature>
<dbReference type="RefSeq" id="WP_066382284.1">
    <property type="nucleotide sequence ID" value="NZ_LTAZ01000005.1"/>
</dbReference>
<reference evidence="6 7" key="1">
    <citation type="submission" date="2016-02" db="EMBL/GenBank/DDBJ databases">
        <title>Genome sequence of Halalkalicoccus paucihalophilus DSM 24557.</title>
        <authorList>
            <person name="Poehlein A."/>
            <person name="Daniel R."/>
        </authorList>
    </citation>
    <scope>NUCLEOTIDE SEQUENCE [LARGE SCALE GENOMIC DNA]</scope>
    <source>
        <strain evidence="6 7">DSM 24557</strain>
    </source>
</reference>
<comment type="similarity">
    <text evidence="1">Belongs to the glycosyl hydrolase 13 family.</text>
</comment>
<dbReference type="Gene3D" id="2.60.40.1180">
    <property type="entry name" value="Golgi alpha-mannosidase II"/>
    <property type="match status" value="1"/>
</dbReference>
<evidence type="ECO:0000313" key="7">
    <source>
        <dbReference type="Proteomes" id="UP000075321"/>
    </source>
</evidence>
<evidence type="ECO:0000256" key="2">
    <source>
        <dbReference type="ARBA" id="ARBA00022801"/>
    </source>
</evidence>
<dbReference type="Proteomes" id="UP000075321">
    <property type="component" value="Unassembled WGS sequence"/>
</dbReference>
<evidence type="ECO:0000256" key="4">
    <source>
        <dbReference type="SAM" id="MobiDB-lite"/>
    </source>
</evidence>
<dbReference type="Gene3D" id="3.20.20.80">
    <property type="entry name" value="Glycosidases"/>
    <property type="match status" value="1"/>
</dbReference>
<dbReference type="GO" id="GO:0004553">
    <property type="term" value="F:hydrolase activity, hydrolyzing O-glycosyl compounds"/>
    <property type="evidence" value="ECO:0007669"/>
    <property type="project" value="UniProtKB-ARBA"/>
</dbReference>
<feature type="region of interest" description="Disordered" evidence="4">
    <location>
        <begin position="29"/>
        <end position="77"/>
    </location>
</feature>
<dbReference type="GO" id="GO:0016052">
    <property type="term" value="P:carbohydrate catabolic process"/>
    <property type="evidence" value="ECO:0007669"/>
    <property type="project" value="UniProtKB-ARBA"/>
</dbReference>
<keyword evidence="7" id="KW-1185">Reference proteome</keyword>
<evidence type="ECO:0000313" key="6">
    <source>
        <dbReference type="EMBL" id="KYH25461.1"/>
    </source>
</evidence>
<dbReference type="AlphaFoldDB" id="A0A151ACN6"/>
<dbReference type="InterPro" id="IPR013780">
    <property type="entry name" value="Glyco_hydro_b"/>
</dbReference>
<dbReference type="EMBL" id="LTAZ01000005">
    <property type="protein sequence ID" value="KYH25461.1"/>
    <property type="molecule type" value="Genomic_DNA"/>
</dbReference>
<sequence>MTNTSFRDPSDVRDVWAHNFVDERGSFEDARPALEAASRDNARTPMQWTDGENAVFSEEEPYRGQREPHRDQRRARPGRLRLGTTVRELIELRDTHDVLVYGDYEDLLPDHEHLWAYTRALDGARALVILNVSGEHERFEAGGEYDGARLLLGNHPDAGEPESELRPYEAWVYSL</sequence>
<name>A0A151ACN6_9EURY</name>
<dbReference type="OrthoDB" id="384423at2157"/>
<gene>
    <name evidence="6" type="ORF">HAPAU_21330</name>
</gene>
<proteinExistence type="inferred from homology"/>
<keyword evidence="2 6" id="KW-0378">Hydrolase</keyword>